<proteinExistence type="predicted"/>
<keyword evidence="2" id="KW-1185">Reference proteome</keyword>
<protein>
    <submittedName>
        <fullName evidence="1">33716_t:CDS:1</fullName>
    </submittedName>
</protein>
<evidence type="ECO:0000313" key="1">
    <source>
        <dbReference type="EMBL" id="CAG8856342.1"/>
    </source>
</evidence>
<gene>
    <name evidence="1" type="ORF">GMARGA_LOCUS45163</name>
</gene>
<comment type="caution">
    <text evidence="1">The sequence shown here is derived from an EMBL/GenBank/DDBJ whole genome shotgun (WGS) entry which is preliminary data.</text>
</comment>
<reference evidence="1 2" key="1">
    <citation type="submission" date="2021-06" db="EMBL/GenBank/DDBJ databases">
        <authorList>
            <person name="Kallberg Y."/>
            <person name="Tangrot J."/>
            <person name="Rosling A."/>
        </authorList>
    </citation>
    <scope>NUCLEOTIDE SEQUENCE [LARGE SCALE GENOMIC DNA]</scope>
    <source>
        <strain evidence="1 2">120-4 pot B 10/14</strain>
    </source>
</reference>
<sequence length="76" mass="9335">KIRLDAEIKKLLQKEEQEILDILQKFKNKIFKKNKVVAKYLGIQHIELVCIIREIIEKYDYIQYKSHKDSKYQQKR</sequence>
<dbReference type="Proteomes" id="UP000789901">
    <property type="component" value="Unassembled WGS sequence"/>
</dbReference>
<organism evidence="1 2">
    <name type="scientific">Gigaspora margarita</name>
    <dbReference type="NCBI Taxonomy" id="4874"/>
    <lineage>
        <taxon>Eukaryota</taxon>
        <taxon>Fungi</taxon>
        <taxon>Fungi incertae sedis</taxon>
        <taxon>Mucoromycota</taxon>
        <taxon>Glomeromycotina</taxon>
        <taxon>Glomeromycetes</taxon>
        <taxon>Diversisporales</taxon>
        <taxon>Gigasporaceae</taxon>
        <taxon>Gigaspora</taxon>
    </lineage>
</organism>
<accession>A0ABN7XM84</accession>
<feature type="non-terminal residue" evidence="1">
    <location>
        <position position="1"/>
    </location>
</feature>
<evidence type="ECO:0000313" key="2">
    <source>
        <dbReference type="Proteomes" id="UP000789901"/>
    </source>
</evidence>
<dbReference type="EMBL" id="CAJVQB010158937">
    <property type="protein sequence ID" value="CAG8856342.1"/>
    <property type="molecule type" value="Genomic_DNA"/>
</dbReference>
<name>A0ABN7XM84_GIGMA</name>